<dbReference type="InterPro" id="IPR050320">
    <property type="entry name" value="N5-glutamine_MTase"/>
</dbReference>
<dbReference type="InterPro" id="IPR029063">
    <property type="entry name" value="SAM-dependent_MTases_sf"/>
</dbReference>
<protein>
    <recommendedName>
        <fullName evidence="3">Methyltransferase</fullName>
    </recommendedName>
</protein>
<evidence type="ECO:0008006" key="3">
    <source>
        <dbReference type="Google" id="ProtNLM"/>
    </source>
</evidence>
<dbReference type="PANTHER" id="PTHR18895">
    <property type="entry name" value="HEMK METHYLTRANSFERASE"/>
    <property type="match status" value="1"/>
</dbReference>
<dbReference type="Proteomes" id="UP001164305">
    <property type="component" value="Chromosome"/>
</dbReference>
<proteinExistence type="predicted"/>
<gene>
    <name evidence="1" type="ORF">BRM3_13135</name>
</gene>
<name>A0ABY6G016_9MICO</name>
<dbReference type="PANTHER" id="PTHR18895:SF74">
    <property type="entry name" value="MTRF1L RELEASE FACTOR GLUTAMINE METHYLTRANSFERASE"/>
    <property type="match status" value="1"/>
</dbReference>
<evidence type="ECO:0000313" key="2">
    <source>
        <dbReference type="Proteomes" id="UP001164305"/>
    </source>
</evidence>
<reference evidence="1" key="1">
    <citation type="submission" date="2022-10" db="EMBL/GenBank/DDBJ databases">
        <title>Whole-Genome Sequencing of Brachybacterium huguangmaarense BRM-3, Isolated from Betula schmidtii.</title>
        <authorList>
            <person name="Haam D."/>
        </authorList>
    </citation>
    <scope>NUCLEOTIDE SEQUENCE</scope>
    <source>
        <strain evidence="1">BRM-3</strain>
    </source>
</reference>
<organism evidence="1 2">
    <name type="scientific">Brachybacterium huguangmaarense</name>
    <dbReference type="NCBI Taxonomy" id="1652028"/>
    <lineage>
        <taxon>Bacteria</taxon>
        <taxon>Bacillati</taxon>
        <taxon>Actinomycetota</taxon>
        <taxon>Actinomycetes</taxon>
        <taxon>Micrococcales</taxon>
        <taxon>Dermabacteraceae</taxon>
        <taxon>Brachybacterium</taxon>
    </lineage>
</organism>
<dbReference type="Gene3D" id="3.40.50.150">
    <property type="entry name" value="Vaccinia Virus protein VP39"/>
    <property type="match status" value="1"/>
</dbReference>
<keyword evidence="2" id="KW-1185">Reference proteome</keyword>
<accession>A0ABY6G016</accession>
<evidence type="ECO:0000313" key="1">
    <source>
        <dbReference type="EMBL" id="UYG16536.1"/>
    </source>
</evidence>
<dbReference type="RefSeq" id="WP_263593749.1">
    <property type="nucleotide sequence ID" value="NZ_CP107020.1"/>
</dbReference>
<dbReference type="EMBL" id="CP107020">
    <property type="protein sequence ID" value="UYG16536.1"/>
    <property type="molecule type" value="Genomic_DNA"/>
</dbReference>
<sequence>MFVPRQRTLLLADTAIEALAGRADPVFVEAFAGVAPVAAAVCAALPHTTIHVTEREEAALAHARRNLPAEAGVHRGDVLDPLPKALRGRVDVIAAVPPYVPSDAADLLPREARDFEPAQALFGGDDGLDPARALIARAGRWLAPTGRLLLELNEAQLDAATAAARLAGFDARLHASPDGQTAVLELAPR</sequence>
<dbReference type="SUPFAM" id="SSF53335">
    <property type="entry name" value="S-adenosyl-L-methionine-dependent methyltransferases"/>
    <property type="match status" value="1"/>
</dbReference>